<protein>
    <submittedName>
        <fullName evidence="2">Uncharacterized protein</fullName>
    </submittedName>
</protein>
<dbReference type="RefSeq" id="WP_197991273.1">
    <property type="nucleotide sequence ID" value="NZ_JACYXC010000001.1"/>
</dbReference>
<feature type="compositionally biased region" description="Basic and acidic residues" evidence="1">
    <location>
        <begin position="28"/>
        <end position="37"/>
    </location>
</feature>
<reference evidence="2 3" key="1">
    <citation type="submission" date="2020-09" db="EMBL/GenBank/DDBJ databases">
        <title>Biosynthesis of the nuclear factor of activated T cells inhibitor NFAT-133 and its congeners in Streptomyces pactum.</title>
        <authorList>
            <person name="Zhou W."/>
            <person name="Posri P."/>
            <person name="Abugrain M.E."/>
            <person name="Weisberg A.J."/>
            <person name="Chang J.H."/>
            <person name="Mahmud T."/>
        </authorList>
    </citation>
    <scope>NUCLEOTIDE SEQUENCE [LARGE SCALE GENOMIC DNA]</scope>
    <source>
        <strain evidence="2 3">ATCC 27456</strain>
    </source>
</reference>
<feature type="region of interest" description="Disordered" evidence="1">
    <location>
        <begin position="1"/>
        <end position="98"/>
    </location>
</feature>
<evidence type="ECO:0000313" key="3">
    <source>
        <dbReference type="Proteomes" id="UP000807371"/>
    </source>
</evidence>
<name>A0ABS0NS76_9ACTN</name>
<evidence type="ECO:0000313" key="2">
    <source>
        <dbReference type="EMBL" id="MBH5338064.1"/>
    </source>
</evidence>
<sequence>MTQRSPEEKRREAAGQASPDRGPGAHSGAERQPRDRAVPGTASNREGYTTVGGTAHGEQLAGVEADEETARPRPDRSAGQGREDTRRTPDRDRADGEA</sequence>
<evidence type="ECO:0000256" key="1">
    <source>
        <dbReference type="SAM" id="MobiDB-lite"/>
    </source>
</evidence>
<feature type="compositionally biased region" description="Basic and acidic residues" evidence="1">
    <location>
        <begin position="1"/>
        <end position="13"/>
    </location>
</feature>
<dbReference type="Proteomes" id="UP000807371">
    <property type="component" value="Unassembled WGS sequence"/>
</dbReference>
<dbReference type="EMBL" id="JACYXC010000001">
    <property type="protein sequence ID" value="MBH5338064.1"/>
    <property type="molecule type" value="Genomic_DNA"/>
</dbReference>
<comment type="caution">
    <text evidence="2">The sequence shown here is derived from an EMBL/GenBank/DDBJ whole genome shotgun (WGS) entry which is preliminary data.</text>
</comment>
<proteinExistence type="predicted"/>
<accession>A0ABS0NS76</accession>
<organism evidence="2 3">
    <name type="scientific">Streptomyces pactum</name>
    <dbReference type="NCBI Taxonomy" id="68249"/>
    <lineage>
        <taxon>Bacteria</taxon>
        <taxon>Bacillati</taxon>
        <taxon>Actinomycetota</taxon>
        <taxon>Actinomycetes</taxon>
        <taxon>Kitasatosporales</taxon>
        <taxon>Streptomycetaceae</taxon>
        <taxon>Streptomyces</taxon>
    </lineage>
</organism>
<gene>
    <name evidence="2" type="ORF">IHE55_26105</name>
</gene>
<feature type="compositionally biased region" description="Basic and acidic residues" evidence="1">
    <location>
        <begin position="68"/>
        <end position="98"/>
    </location>
</feature>
<keyword evidence="3" id="KW-1185">Reference proteome</keyword>